<sequence>MPDSFSELRDSGGSNRPWVIGAIAVLIVAVLAAAAAAAYALSRPASERSASPAVVTVTAQPAPPNGPAQSPAPGTYTGWITSTSSGAESGFNGVLTFAGDSAMLSYPAKNCALLLTQSRDDAWTARPLTTRCPDSEGTWSVRDAAPGIIELERVGAEGSTTHGTLSWESPV</sequence>
<dbReference type="OrthoDB" id="4407289at2"/>
<keyword evidence="2" id="KW-1133">Transmembrane helix</keyword>
<dbReference type="eggNOG" id="ENOG50327J4">
    <property type="taxonomic scope" value="Bacteria"/>
</dbReference>
<feature type="transmembrane region" description="Helical" evidence="2">
    <location>
        <begin position="20"/>
        <end position="41"/>
    </location>
</feature>
<evidence type="ECO:0000313" key="3">
    <source>
        <dbReference type="EMBL" id="SDS24414.1"/>
    </source>
</evidence>
<dbReference type="AlphaFoldDB" id="A0A1H1QLU3"/>
<dbReference type="RefSeq" id="WP_019194112.1">
    <property type="nucleotide sequence ID" value="NZ_LT629765.1"/>
</dbReference>
<evidence type="ECO:0000313" key="4">
    <source>
        <dbReference type="Proteomes" id="UP000182237"/>
    </source>
</evidence>
<evidence type="ECO:0000256" key="2">
    <source>
        <dbReference type="SAM" id="Phobius"/>
    </source>
</evidence>
<keyword evidence="2" id="KW-0812">Transmembrane</keyword>
<dbReference type="EMBL" id="LT629765">
    <property type="protein sequence ID" value="SDS24414.1"/>
    <property type="molecule type" value="Genomic_DNA"/>
</dbReference>
<feature type="region of interest" description="Disordered" evidence="1">
    <location>
        <begin position="52"/>
        <end position="81"/>
    </location>
</feature>
<keyword evidence="2" id="KW-0472">Membrane</keyword>
<dbReference type="STRING" id="1203190.GCA_000312345_01283"/>
<dbReference type="Proteomes" id="UP000182237">
    <property type="component" value="Chromosome I"/>
</dbReference>
<protein>
    <submittedName>
        <fullName evidence="3">Uncharacterized protein</fullName>
    </submittedName>
</protein>
<name>A0A1H1QLU3_9CORY</name>
<organism evidence="3 4">
    <name type="scientific">Corynebacterium timonense</name>
    <dbReference type="NCBI Taxonomy" id="441500"/>
    <lineage>
        <taxon>Bacteria</taxon>
        <taxon>Bacillati</taxon>
        <taxon>Actinomycetota</taxon>
        <taxon>Actinomycetes</taxon>
        <taxon>Mycobacteriales</taxon>
        <taxon>Corynebacteriaceae</taxon>
        <taxon>Corynebacterium</taxon>
    </lineage>
</organism>
<gene>
    <name evidence="3" type="ORF">SAMN04488539_1293</name>
</gene>
<proteinExistence type="predicted"/>
<keyword evidence="4" id="KW-1185">Reference proteome</keyword>
<accession>A0A1H1QLU3</accession>
<evidence type="ECO:0000256" key="1">
    <source>
        <dbReference type="SAM" id="MobiDB-lite"/>
    </source>
</evidence>
<reference evidence="3 4" key="1">
    <citation type="submission" date="2016-10" db="EMBL/GenBank/DDBJ databases">
        <authorList>
            <person name="de Groot N.N."/>
        </authorList>
    </citation>
    <scope>NUCLEOTIDE SEQUENCE [LARGE SCALE GENOMIC DNA]</scope>
    <source>
        <strain evidence="3 4">DSM 45434</strain>
    </source>
</reference>